<evidence type="ECO:0000256" key="3">
    <source>
        <dbReference type="ARBA" id="ARBA00023163"/>
    </source>
</evidence>
<dbReference type="InterPro" id="IPR018060">
    <property type="entry name" value="HTH_AraC"/>
</dbReference>
<evidence type="ECO:0000313" key="5">
    <source>
        <dbReference type="EMBL" id="GAA4954316.1"/>
    </source>
</evidence>
<dbReference type="Gene3D" id="1.10.10.60">
    <property type="entry name" value="Homeodomain-like"/>
    <property type="match status" value="2"/>
</dbReference>
<dbReference type="AlphaFoldDB" id="A0AAV3U6K3"/>
<dbReference type="EMBL" id="BAABLX010000059">
    <property type="protein sequence ID" value="GAA4954316.1"/>
    <property type="molecule type" value="Genomic_DNA"/>
</dbReference>
<evidence type="ECO:0000256" key="2">
    <source>
        <dbReference type="ARBA" id="ARBA00023125"/>
    </source>
</evidence>
<gene>
    <name evidence="5" type="ORF">GCM10025791_38140</name>
</gene>
<dbReference type="GO" id="GO:0003700">
    <property type="term" value="F:DNA-binding transcription factor activity"/>
    <property type="evidence" value="ECO:0007669"/>
    <property type="project" value="InterPro"/>
</dbReference>
<sequence>MIIFLYGYDYKNNSVVLNMIQPLQSGNHQNSEFSIQKQAFQTQSVYYSSQDAQLSTPSYDIEVHKLNLPSVGRGTYYSERHCFLEYVERPEHTLRACYPDNSDQHQSIGQLIFVPPGVALEWHWGKGVQRAVTCMFEVERFGVGDRADWRWCHIDLSKTFDIKNDYLLTGMRKLGEEACAPSFASDLQIESMLSVMSIELYREFMGSRPLIERNPKRLSTRQIHNVRDFVQANLGDPLTINRIADQCDLSPRKLSKQFKDAYGTPIRQFVASARIEKAKQLLACQANNQMMIKQIGYQCGFRGPAAFVAAFKKATGVTPAKYRQCATGKPYP</sequence>
<dbReference type="Proteomes" id="UP001409585">
    <property type="component" value="Unassembled WGS sequence"/>
</dbReference>
<keyword evidence="3" id="KW-0804">Transcription</keyword>
<evidence type="ECO:0000259" key="4">
    <source>
        <dbReference type="PROSITE" id="PS01124"/>
    </source>
</evidence>
<protein>
    <recommendedName>
        <fullName evidence="4">HTH araC/xylS-type domain-containing protein</fullName>
    </recommendedName>
</protein>
<keyword evidence="6" id="KW-1185">Reference proteome</keyword>
<name>A0AAV3U6K3_9ALTE</name>
<dbReference type="PANTHER" id="PTHR46796">
    <property type="entry name" value="HTH-TYPE TRANSCRIPTIONAL ACTIVATOR RHAS-RELATED"/>
    <property type="match status" value="1"/>
</dbReference>
<dbReference type="Pfam" id="PF12833">
    <property type="entry name" value="HTH_18"/>
    <property type="match status" value="1"/>
</dbReference>
<dbReference type="SUPFAM" id="SSF46689">
    <property type="entry name" value="Homeodomain-like"/>
    <property type="match status" value="2"/>
</dbReference>
<organism evidence="5 6">
    <name type="scientific">Halioxenophilus aromaticivorans</name>
    <dbReference type="NCBI Taxonomy" id="1306992"/>
    <lineage>
        <taxon>Bacteria</taxon>
        <taxon>Pseudomonadati</taxon>
        <taxon>Pseudomonadota</taxon>
        <taxon>Gammaproteobacteria</taxon>
        <taxon>Alteromonadales</taxon>
        <taxon>Alteromonadaceae</taxon>
        <taxon>Halioxenophilus</taxon>
    </lineage>
</organism>
<evidence type="ECO:0000313" key="6">
    <source>
        <dbReference type="Proteomes" id="UP001409585"/>
    </source>
</evidence>
<dbReference type="PROSITE" id="PS01124">
    <property type="entry name" value="HTH_ARAC_FAMILY_2"/>
    <property type="match status" value="1"/>
</dbReference>
<feature type="domain" description="HTH araC/xylS-type" evidence="4">
    <location>
        <begin position="224"/>
        <end position="325"/>
    </location>
</feature>
<keyword evidence="2" id="KW-0238">DNA-binding</keyword>
<proteinExistence type="predicted"/>
<dbReference type="InterPro" id="IPR050204">
    <property type="entry name" value="AraC_XylS_family_regulators"/>
</dbReference>
<dbReference type="InterPro" id="IPR009057">
    <property type="entry name" value="Homeodomain-like_sf"/>
</dbReference>
<dbReference type="SMART" id="SM00342">
    <property type="entry name" value="HTH_ARAC"/>
    <property type="match status" value="1"/>
</dbReference>
<dbReference type="InterPro" id="IPR018062">
    <property type="entry name" value="HTH_AraC-typ_CS"/>
</dbReference>
<dbReference type="PRINTS" id="PR00032">
    <property type="entry name" value="HTHARAC"/>
</dbReference>
<accession>A0AAV3U6K3</accession>
<dbReference type="InterPro" id="IPR020449">
    <property type="entry name" value="Tscrpt_reg_AraC-type_HTH"/>
</dbReference>
<keyword evidence="1" id="KW-0805">Transcription regulation</keyword>
<dbReference type="PROSITE" id="PS00041">
    <property type="entry name" value="HTH_ARAC_FAMILY_1"/>
    <property type="match status" value="1"/>
</dbReference>
<reference evidence="6" key="1">
    <citation type="journal article" date="2019" name="Int. J. Syst. Evol. Microbiol.">
        <title>The Global Catalogue of Microorganisms (GCM) 10K type strain sequencing project: providing services to taxonomists for standard genome sequencing and annotation.</title>
        <authorList>
            <consortium name="The Broad Institute Genomics Platform"/>
            <consortium name="The Broad Institute Genome Sequencing Center for Infectious Disease"/>
            <person name="Wu L."/>
            <person name="Ma J."/>
        </authorList>
    </citation>
    <scope>NUCLEOTIDE SEQUENCE [LARGE SCALE GENOMIC DNA]</scope>
    <source>
        <strain evidence="6">JCM 19134</strain>
    </source>
</reference>
<dbReference type="GO" id="GO:0043565">
    <property type="term" value="F:sequence-specific DNA binding"/>
    <property type="evidence" value="ECO:0007669"/>
    <property type="project" value="InterPro"/>
</dbReference>
<comment type="caution">
    <text evidence="5">The sequence shown here is derived from an EMBL/GenBank/DDBJ whole genome shotgun (WGS) entry which is preliminary data.</text>
</comment>
<evidence type="ECO:0000256" key="1">
    <source>
        <dbReference type="ARBA" id="ARBA00023015"/>
    </source>
</evidence>